<keyword evidence="3" id="KW-1185">Reference proteome</keyword>
<proteinExistence type="predicted"/>
<feature type="compositionally biased region" description="Polar residues" evidence="1">
    <location>
        <begin position="58"/>
        <end position="71"/>
    </location>
</feature>
<feature type="region of interest" description="Disordered" evidence="1">
    <location>
        <begin position="1"/>
        <end position="84"/>
    </location>
</feature>
<feature type="compositionally biased region" description="Polar residues" evidence="1">
    <location>
        <begin position="17"/>
        <end position="44"/>
    </location>
</feature>
<gene>
    <name evidence="2" type="ORF">VTL71DRAFT_9490</name>
</gene>
<organism evidence="2 3">
    <name type="scientific">Oculimacula yallundae</name>
    <dbReference type="NCBI Taxonomy" id="86028"/>
    <lineage>
        <taxon>Eukaryota</taxon>
        <taxon>Fungi</taxon>
        <taxon>Dikarya</taxon>
        <taxon>Ascomycota</taxon>
        <taxon>Pezizomycotina</taxon>
        <taxon>Leotiomycetes</taxon>
        <taxon>Helotiales</taxon>
        <taxon>Ploettnerulaceae</taxon>
        <taxon>Oculimacula</taxon>
    </lineage>
</organism>
<comment type="caution">
    <text evidence="2">The sequence shown here is derived from an EMBL/GenBank/DDBJ whole genome shotgun (WGS) entry which is preliminary data.</text>
</comment>
<evidence type="ECO:0000313" key="2">
    <source>
        <dbReference type="EMBL" id="KAL2060459.1"/>
    </source>
</evidence>
<dbReference type="Proteomes" id="UP001595075">
    <property type="component" value="Unassembled WGS sequence"/>
</dbReference>
<evidence type="ECO:0000256" key="1">
    <source>
        <dbReference type="SAM" id="MobiDB-lite"/>
    </source>
</evidence>
<feature type="region of interest" description="Disordered" evidence="1">
    <location>
        <begin position="436"/>
        <end position="536"/>
    </location>
</feature>
<accession>A0ABR4BS23</accession>
<feature type="compositionally biased region" description="Basic and acidic residues" evidence="1">
    <location>
        <begin position="505"/>
        <end position="523"/>
    </location>
</feature>
<protein>
    <submittedName>
        <fullName evidence="2">Uncharacterized protein</fullName>
    </submittedName>
</protein>
<feature type="compositionally biased region" description="Pro residues" evidence="1">
    <location>
        <begin position="439"/>
        <end position="457"/>
    </location>
</feature>
<reference evidence="2 3" key="1">
    <citation type="journal article" date="2024" name="Commun. Biol.">
        <title>Comparative genomic analysis of thermophilic fungi reveals convergent evolutionary adaptations and gene losses.</title>
        <authorList>
            <person name="Steindorff A.S."/>
            <person name="Aguilar-Pontes M.V."/>
            <person name="Robinson A.J."/>
            <person name="Andreopoulos B."/>
            <person name="LaButti K."/>
            <person name="Kuo A."/>
            <person name="Mondo S."/>
            <person name="Riley R."/>
            <person name="Otillar R."/>
            <person name="Haridas S."/>
            <person name="Lipzen A."/>
            <person name="Grimwood J."/>
            <person name="Schmutz J."/>
            <person name="Clum A."/>
            <person name="Reid I.D."/>
            <person name="Moisan M.C."/>
            <person name="Butler G."/>
            <person name="Nguyen T.T.M."/>
            <person name="Dewar K."/>
            <person name="Conant G."/>
            <person name="Drula E."/>
            <person name="Henrissat B."/>
            <person name="Hansel C."/>
            <person name="Singer S."/>
            <person name="Hutchinson M.I."/>
            <person name="de Vries R.P."/>
            <person name="Natvig D.O."/>
            <person name="Powell A.J."/>
            <person name="Tsang A."/>
            <person name="Grigoriev I.V."/>
        </authorList>
    </citation>
    <scope>NUCLEOTIDE SEQUENCE [LARGE SCALE GENOMIC DNA]</scope>
    <source>
        <strain evidence="2 3">CBS 494.80</strain>
    </source>
</reference>
<evidence type="ECO:0000313" key="3">
    <source>
        <dbReference type="Proteomes" id="UP001595075"/>
    </source>
</evidence>
<feature type="compositionally biased region" description="Polar residues" evidence="1">
    <location>
        <begin position="495"/>
        <end position="504"/>
    </location>
</feature>
<dbReference type="EMBL" id="JAZHXI010000022">
    <property type="protein sequence ID" value="KAL2060459.1"/>
    <property type="molecule type" value="Genomic_DNA"/>
</dbReference>
<sequence length="536" mass="60639">MDCHPAGLQERGIPSESGKQSGTSARSRGSQNEQSRYSSQGQENYSRHNDRSGGSMFSKFSSWIPQPSSHSDPYPAMDHEDTTERYRRERNEARRLNESLSAKVSKLEQELSAQHEAVYETKESATRVVSKAQEKELFIGPQALDRTISEKFTTLFKNIRSSSRLLAGGDPVNLESFRSDVREQFRVIAPGLDDAGLSKLLNGRSTRRYFLQGWIALVMTERLFPTLPDEQYSGTKTKDLWLEEAQAGDLWYLEKALFTRAVSPKDFNDWRAYSASLLSKSLKSEDLPSSTIDYLWKLCSEVMETARVWCSGPQDQQKMAAELLNIFSEAVHFVRLLRTQRAQWSLRFPKPYSKPPSSPLPRDHPNYFDSMPQSRVMFDHSTMKSIAPHDDDERTDNKFVQIFITPALFKRGDSDGEKFDVFSCIDTSIIMWGELSRHLPPPPQSPAKPKKPLPPPRSISGIAGPERSRGLDLEEDMEVVSEPRDMGGEEFVDASDTQPRSESSVGEHTDNVIDDSRPRDKPVEGGGDMGTIMRRN</sequence>
<name>A0ABR4BS23_9HELO</name>